<dbReference type="Proteomes" id="UP000295674">
    <property type="component" value="Unassembled WGS sequence"/>
</dbReference>
<feature type="region of interest" description="Disordered" evidence="1">
    <location>
        <begin position="68"/>
        <end position="87"/>
    </location>
</feature>
<comment type="caution">
    <text evidence="2">The sequence shown here is derived from an EMBL/GenBank/DDBJ whole genome shotgun (WGS) entry which is preliminary data.</text>
</comment>
<gene>
    <name evidence="2" type="ORF">E1181_23395</name>
</gene>
<dbReference type="InterPro" id="IPR011044">
    <property type="entry name" value="Quino_amine_DH_bsu"/>
</dbReference>
<accession>A0A4R4VJH5</accession>
<dbReference type="SUPFAM" id="SSF50969">
    <property type="entry name" value="YVTN repeat-like/Quinoprotein amine dehydrogenase"/>
    <property type="match status" value="1"/>
</dbReference>
<dbReference type="PANTHER" id="PTHR31270:SF1">
    <property type="entry name" value="GLUTAMINYL-PEPTIDE CYCLOTRANSFERASE"/>
    <property type="match status" value="1"/>
</dbReference>
<protein>
    <submittedName>
        <fullName evidence="2">Glutaminyl-peptide cyclotransferase</fullName>
    </submittedName>
</protein>
<dbReference type="OrthoDB" id="9783700at2"/>
<dbReference type="Gene3D" id="2.130.10.10">
    <property type="entry name" value="YVTN repeat-like/Quinoprotein amine dehydrogenase"/>
    <property type="match status" value="1"/>
</dbReference>
<evidence type="ECO:0000256" key="1">
    <source>
        <dbReference type="SAM" id="MobiDB-lite"/>
    </source>
</evidence>
<evidence type="ECO:0000313" key="3">
    <source>
        <dbReference type="Proteomes" id="UP000295674"/>
    </source>
</evidence>
<keyword evidence="3" id="KW-1185">Reference proteome</keyword>
<reference evidence="2 3" key="1">
    <citation type="submission" date="2019-03" db="EMBL/GenBank/DDBJ databases">
        <title>Draft genome sequences of novel Actinobacteria.</title>
        <authorList>
            <person name="Sahin N."/>
            <person name="Ay H."/>
            <person name="Saygin H."/>
        </authorList>
    </citation>
    <scope>NUCLEOTIDE SEQUENCE [LARGE SCALE GENOMIC DNA]</scope>
    <source>
        <strain evidence="2 3">16K309</strain>
    </source>
</reference>
<dbReference type="AlphaFoldDB" id="A0A4R4VJH5"/>
<keyword evidence="2" id="KW-0808">Transferase</keyword>
<name>A0A4R4VJH5_9PSEU</name>
<dbReference type="InterPro" id="IPR015943">
    <property type="entry name" value="WD40/YVTN_repeat-like_dom_sf"/>
</dbReference>
<organism evidence="2 3">
    <name type="scientific">Saccharopolyspora terrae</name>
    <dbReference type="NCBI Taxonomy" id="2530384"/>
    <lineage>
        <taxon>Bacteria</taxon>
        <taxon>Bacillati</taxon>
        <taxon>Actinomycetota</taxon>
        <taxon>Actinomycetes</taxon>
        <taxon>Pseudonocardiales</taxon>
        <taxon>Pseudonocardiaceae</taxon>
        <taxon>Saccharopolyspora</taxon>
    </lineage>
</organism>
<dbReference type="GO" id="GO:0016603">
    <property type="term" value="F:glutaminyl-peptide cyclotransferase activity"/>
    <property type="evidence" value="ECO:0007669"/>
    <property type="project" value="InterPro"/>
</dbReference>
<dbReference type="InterPro" id="IPR007788">
    <property type="entry name" value="QCT"/>
</dbReference>
<dbReference type="Pfam" id="PF05096">
    <property type="entry name" value="Glu_cyclase_2"/>
    <property type="match status" value="1"/>
</dbReference>
<dbReference type="PANTHER" id="PTHR31270">
    <property type="entry name" value="GLUTAMINYL-PEPTIDE CYCLOTRANSFERASE"/>
    <property type="match status" value="1"/>
</dbReference>
<proteinExistence type="predicted"/>
<evidence type="ECO:0000313" key="2">
    <source>
        <dbReference type="EMBL" id="TDD02275.1"/>
    </source>
</evidence>
<dbReference type="EMBL" id="SMKS01000051">
    <property type="protein sequence ID" value="TDD02275.1"/>
    <property type="molecule type" value="Genomic_DNA"/>
</dbReference>
<sequence length="321" mass="34964">MLDCAVRARRRSRLCRCGGRRTADPERSSTRSDRACQAFGVRLAQTGRLLCGVLLTIVVGVACAPQVPAQHDGQDDREQTDQGVGHAGSLPHLRVEVINVLPHDRSSFTQGLEIAGETLYEGTGLRGSSALRAADPLSGSVRHEVRLPAEFFGEGITVTGDRIWQLTWQEGVAFERDRESLRELRRVEYPGEGWGLCFDGRRLVMSDGSDELTFRDPATFAQVGEVSVTREGSPVEELNELECAGGQVWANVWGSDEIMRIDPANGQVTAVVDAEGLLPPEQRAGADVLNGIAAVPGTDEFLITGKNWPSTFRVRFVPGDR</sequence>